<dbReference type="CDD" id="cd07306">
    <property type="entry name" value="Porin3_VDAC"/>
    <property type="match status" value="1"/>
</dbReference>
<dbReference type="FunFam" id="2.40.160.10:FF:000001">
    <property type="entry name" value="Voltage-dependent anion-selective channel protein 2"/>
    <property type="match status" value="1"/>
</dbReference>
<keyword evidence="6" id="KW-1000">Mitochondrion outer membrane</keyword>
<dbReference type="AlphaFoldDB" id="A0AAV6U7A9"/>
<dbReference type="GO" id="GO:0046930">
    <property type="term" value="C:pore complex"/>
    <property type="evidence" value="ECO:0007669"/>
    <property type="project" value="UniProtKB-KW"/>
</dbReference>
<dbReference type="Proteomes" id="UP000827092">
    <property type="component" value="Unassembled WGS sequence"/>
</dbReference>
<evidence type="ECO:0000256" key="7">
    <source>
        <dbReference type="ARBA" id="ARBA00023065"/>
    </source>
</evidence>
<dbReference type="GO" id="GO:0005741">
    <property type="term" value="C:mitochondrial outer membrane"/>
    <property type="evidence" value="ECO:0007669"/>
    <property type="project" value="UniProtKB-SubCell"/>
</dbReference>
<dbReference type="Pfam" id="PF01459">
    <property type="entry name" value="Porin_3"/>
    <property type="match status" value="1"/>
</dbReference>
<keyword evidence="8" id="KW-0626">Porin</keyword>
<dbReference type="PANTHER" id="PTHR11743">
    <property type="entry name" value="VOLTAGE-DEPENDENT ANION-SELECTIVE CHANNEL"/>
    <property type="match status" value="1"/>
</dbReference>
<name>A0AAV6U7A9_9ARAC</name>
<dbReference type="GO" id="GO:0008308">
    <property type="term" value="F:voltage-gated monoatomic anion channel activity"/>
    <property type="evidence" value="ECO:0007669"/>
    <property type="project" value="InterPro"/>
</dbReference>
<evidence type="ECO:0000313" key="12">
    <source>
        <dbReference type="Proteomes" id="UP000827092"/>
    </source>
</evidence>
<keyword evidence="12" id="KW-1185">Reference proteome</keyword>
<proteinExistence type="inferred from homology"/>
<evidence type="ECO:0000256" key="9">
    <source>
        <dbReference type="ARBA" id="ARBA00023128"/>
    </source>
</evidence>
<keyword evidence="10" id="KW-0472">Membrane</keyword>
<gene>
    <name evidence="11" type="ORF">JTE90_027884</name>
</gene>
<accession>A0AAV6U7A9</accession>
<evidence type="ECO:0000256" key="1">
    <source>
        <dbReference type="ARBA" id="ARBA00004294"/>
    </source>
</evidence>
<dbReference type="InterPro" id="IPR001925">
    <property type="entry name" value="Porin_Euk"/>
</dbReference>
<dbReference type="GO" id="GO:0015288">
    <property type="term" value="F:porin activity"/>
    <property type="evidence" value="ECO:0007669"/>
    <property type="project" value="UniProtKB-KW"/>
</dbReference>
<keyword evidence="4" id="KW-1134">Transmembrane beta strand</keyword>
<evidence type="ECO:0000256" key="10">
    <source>
        <dbReference type="ARBA" id="ARBA00023136"/>
    </source>
</evidence>
<protein>
    <recommendedName>
        <fullName evidence="13">Voltage-dependent anion-selective channel protein 2</fullName>
    </recommendedName>
</protein>
<dbReference type="InterPro" id="IPR023614">
    <property type="entry name" value="Porin_dom_sf"/>
</dbReference>
<evidence type="ECO:0000256" key="6">
    <source>
        <dbReference type="ARBA" id="ARBA00022787"/>
    </source>
</evidence>
<sequence length="282" mass="30905">MAPPCFSDLGKQARDIFNKNYHVGTMKLECKTKTATGVNFTVNGVSNNDTGRVNAFLETKYNVKKHGITIREKWNTENILATELSVEDQFVKGLKLSLDTSFAPQTGKKSGTFSTAYKNEHVHLNSDVDIDLAAPQFHGAGVINYQNWLVGAKISHDFGKNQLTKSNVGLGYSLGDFIFHSNVIDGQEFGGCIYQKVNPQLESGMTLSWIAGTNETKFGLGCAYKIDDYTSVRAKVNNNSQIGLSFTHRLRKGIQLTLSTLIDGKSFNQGGHKVGLGLELEG</sequence>
<keyword evidence="3" id="KW-0813">Transport</keyword>
<keyword evidence="9" id="KW-0496">Mitochondrion</keyword>
<evidence type="ECO:0000256" key="4">
    <source>
        <dbReference type="ARBA" id="ARBA00022452"/>
    </source>
</evidence>
<evidence type="ECO:0000256" key="5">
    <source>
        <dbReference type="ARBA" id="ARBA00022692"/>
    </source>
</evidence>
<organism evidence="11 12">
    <name type="scientific">Oedothorax gibbosus</name>
    <dbReference type="NCBI Taxonomy" id="931172"/>
    <lineage>
        <taxon>Eukaryota</taxon>
        <taxon>Metazoa</taxon>
        <taxon>Ecdysozoa</taxon>
        <taxon>Arthropoda</taxon>
        <taxon>Chelicerata</taxon>
        <taxon>Arachnida</taxon>
        <taxon>Araneae</taxon>
        <taxon>Araneomorphae</taxon>
        <taxon>Entelegynae</taxon>
        <taxon>Araneoidea</taxon>
        <taxon>Linyphiidae</taxon>
        <taxon>Erigoninae</taxon>
        <taxon>Oedothorax</taxon>
    </lineage>
</organism>
<comment type="subcellular location">
    <subcellularLocation>
        <location evidence="1">Mitochondrion outer membrane</location>
    </subcellularLocation>
</comment>
<evidence type="ECO:0000256" key="2">
    <source>
        <dbReference type="ARBA" id="ARBA00007780"/>
    </source>
</evidence>
<reference evidence="11 12" key="1">
    <citation type="journal article" date="2022" name="Nat. Ecol. Evol.">
        <title>A masculinizing supergene underlies an exaggerated male reproductive morph in a spider.</title>
        <authorList>
            <person name="Hendrickx F."/>
            <person name="De Corte Z."/>
            <person name="Sonet G."/>
            <person name="Van Belleghem S.M."/>
            <person name="Kostlbacher S."/>
            <person name="Vangestel C."/>
        </authorList>
    </citation>
    <scope>NUCLEOTIDE SEQUENCE [LARGE SCALE GENOMIC DNA]</scope>
    <source>
        <strain evidence="11">W744_W776</strain>
    </source>
</reference>
<dbReference type="PRINTS" id="PR00185">
    <property type="entry name" value="EUKARYTPORIN"/>
</dbReference>
<keyword evidence="5" id="KW-0812">Transmembrane</keyword>
<comment type="caution">
    <text evidence="11">The sequence shown here is derived from an EMBL/GenBank/DDBJ whole genome shotgun (WGS) entry which is preliminary data.</text>
</comment>
<evidence type="ECO:0000256" key="8">
    <source>
        <dbReference type="ARBA" id="ARBA00023114"/>
    </source>
</evidence>
<dbReference type="InterPro" id="IPR027246">
    <property type="entry name" value="Porin_Euk/Tom40"/>
</dbReference>
<evidence type="ECO:0000256" key="3">
    <source>
        <dbReference type="ARBA" id="ARBA00022448"/>
    </source>
</evidence>
<evidence type="ECO:0008006" key="13">
    <source>
        <dbReference type="Google" id="ProtNLM"/>
    </source>
</evidence>
<keyword evidence="7" id="KW-0406">Ion transport</keyword>
<dbReference type="PANTHER" id="PTHR11743:SF70">
    <property type="entry name" value="GH26960P-RELATED"/>
    <property type="match status" value="1"/>
</dbReference>
<evidence type="ECO:0000313" key="11">
    <source>
        <dbReference type="EMBL" id="KAG8180105.1"/>
    </source>
</evidence>
<dbReference type="EMBL" id="JAFNEN010000586">
    <property type="protein sequence ID" value="KAG8180105.1"/>
    <property type="molecule type" value="Genomic_DNA"/>
</dbReference>
<comment type="similarity">
    <text evidence="2">Belongs to the eukaryotic mitochondrial porin family.</text>
</comment>
<dbReference type="Gene3D" id="2.40.160.10">
    <property type="entry name" value="Porin"/>
    <property type="match status" value="1"/>
</dbReference>